<dbReference type="Gene3D" id="3.40.50.2300">
    <property type="match status" value="1"/>
</dbReference>
<organism evidence="5 6">
    <name type="scientific">Roseospira navarrensis</name>
    <dbReference type="NCBI Taxonomy" id="140058"/>
    <lineage>
        <taxon>Bacteria</taxon>
        <taxon>Pseudomonadati</taxon>
        <taxon>Pseudomonadota</taxon>
        <taxon>Alphaproteobacteria</taxon>
        <taxon>Rhodospirillales</taxon>
        <taxon>Rhodospirillaceae</taxon>
        <taxon>Roseospira</taxon>
    </lineage>
</organism>
<dbReference type="InterPro" id="IPR011006">
    <property type="entry name" value="CheY-like_superfamily"/>
</dbReference>
<name>A0A7X1ZFG2_9PROT</name>
<evidence type="ECO:0000313" key="5">
    <source>
        <dbReference type="EMBL" id="MQX36422.1"/>
    </source>
</evidence>
<keyword evidence="1" id="KW-0597">Phosphoprotein</keyword>
<dbReference type="SUPFAM" id="SSF52172">
    <property type="entry name" value="CheY-like"/>
    <property type="match status" value="1"/>
</dbReference>
<dbReference type="GO" id="GO:0000160">
    <property type="term" value="P:phosphorelay signal transduction system"/>
    <property type="evidence" value="ECO:0007669"/>
    <property type="project" value="InterPro"/>
</dbReference>
<dbReference type="SMART" id="SM00448">
    <property type="entry name" value="REC"/>
    <property type="match status" value="1"/>
</dbReference>
<evidence type="ECO:0000313" key="6">
    <source>
        <dbReference type="Proteomes" id="UP000434582"/>
    </source>
</evidence>
<dbReference type="NCBIfam" id="TIGR00254">
    <property type="entry name" value="GGDEF"/>
    <property type="match status" value="1"/>
</dbReference>
<dbReference type="InterPro" id="IPR001789">
    <property type="entry name" value="Sig_transdc_resp-reg_receiver"/>
</dbReference>
<dbReference type="Pfam" id="PF00563">
    <property type="entry name" value="EAL"/>
    <property type="match status" value="1"/>
</dbReference>
<dbReference type="Gene3D" id="3.30.70.270">
    <property type="match status" value="1"/>
</dbReference>
<evidence type="ECO:0000259" key="2">
    <source>
        <dbReference type="PROSITE" id="PS50110"/>
    </source>
</evidence>
<dbReference type="InterPro" id="IPR001633">
    <property type="entry name" value="EAL_dom"/>
</dbReference>
<reference evidence="5 6" key="1">
    <citation type="submission" date="2019-10" db="EMBL/GenBank/DDBJ databases">
        <title>Draft whole-genome sequence of the purple nonsulfur photosynthetic bacterium Roseospira navarrensis DSM 15114.</title>
        <authorList>
            <person name="Kyndt J.A."/>
            <person name="Meyer T.E."/>
        </authorList>
    </citation>
    <scope>NUCLEOTIDE SEQUENCE [LARGE SCALE GENOMIC DNA]</scope>
    <source>
        <strain evidence="5 6">DSM 15114</strain>
    </source>
</reference>
<dbReference type="OrthoDB" id="7251575at2"/>
<dbReference type="PROSITE" id="PS50887">
    <property type="entry name" value="GGDEF"/>
    <property type="match status" value="1"/>
</dbReference>
<dbReference type="EMBL" id="WIVE01000018">
    <property type="protein sequence ID" value="MQX36422.1"/>
    <property type="molecule type" value="Genomic_DNA"/>
</dbReference>
<dbReference type="PANTHER" id="PTHR33121">
    <property type="entry name" value="CYCLIC DI-GMP PHOSPHODIESTERASE PDEF"/>
    <property type="match status" value="1"/>
</dbReference>
<keyword evidence="6" id="KW-1185">Reference proteome</keyword>
<dbReference type="SMART" id="SM00267">
    <property type="entry name" value="GGDEF"/>
    <property type="match status" value="1"/>
</dbReference>
<dbReference type="InterPro" id="IPR029787">
    <property type="entry name" value="Nucleotide_cyclase"/>
</dbReference>
<evidence type="ECO:0000259" key="3">
    <source>
        <dbReference type="PROSITE" id="PS50883"/>
    </source>
</evidence>
<evidence type="ECO:0000256" key="1">
    <source>
        <dbReference type="PROSITE-ProRule" id="PRU00169"/>
    </source>
</evidence>
<dbReference type="InterPro" id="IPR000160">
    <property type="entry name" value="GGDEF_dom"/>
</dbReference>
<dbReference type="PROSITE" id="PS50110">
    <property type="entry name" value="RESPONSE_REGULATORY"/>
    <property type="match status" value="1"/>
</dbReference>
<dbReference type="Pfam" id="PF11849">
    <property type="entry name" value="DUF3369"/>
    <property type="match status" value="1"/>
</dbReference>
<sequence length="735" mass="81012">MASMPLFGDDELFAFVDDDVESPCETVTPWRVLVVDDEADVHEATRLALRDLPIEGRLVRLFHAHSAEEAFQTLIREPDIAVVLLDVVMETDDAGLRLVRRIREDLGNGTVRIVLRTGQPGYAPEIDTIRTFDINDYKTKSELTRTRLYTTLAVAIRSYWQIHQLEMSRKGLELILAASTGLAKLRAVRLYAEGVVTQLCALLGIEPEGLVCAGTVVDGEEARVIAAAGRYRDLIDCPLDDLPERDLRQVLRTCLDSRAHLTAGPMCFYFSVGETAGIAAYVDADGEPDEVNRSLLEIFCANVSVGFQNVFLQQRLYDYAYMDPLLQMPNRKGFIEIVDGQVNGDDTVLALVDLDDFAEMNTVLDHHFGDRVLEAVATRLSEVFTAPAVLGRVGGDTFGVLGPAALVTTGGIESVFALPFDLDGEVLRVSATASVIRVGRQAPANADVLRNASIALKQAKVLKRGRATFFSEDLSLAARERIRMLTELRAAFSAERLFLAYQPQVDLKTGRVLGAEALLRWKTEDGRSIPPDQFIPLAEQSGLTVPIGEWVLRTAGRQLKHLADRGYDRFRMAINVSHTQFREPGFVPALGRALRDCAISPQQLELELTESVAIGHIDSTAAKIQEIRSMGITVAMDDFGTGYSSLSVLKQLNVDRLKVDRSFVQEITERGDATGIAELVISLGHQLNLVTIAEGVEAEEQRRQLLRMGCQEGQGFLFGRPMPAADFERWLAGQG</sequence>
<feature type="modified residue" description="4-aspartylphosphate" evidence="1">
    <location>
        <position position="86"/>
    </location>
</feature>
<dbReference type="InterPro" id="IPR035919">
    <property type="entry name" value="EAL_sf"/>
</dbReference>
<dbReference type="GO" id="GO:0071111">
    <property type="term" value="F:cyclic-guanylate-specific phosphodiesterase activity"/>
    <property type="evidence" value="ECO:0007669"/>
    <property type="project" value="InterPro"/>
</dbReference>
<dbReference type="InterPro" id="IPR021800">
    <property type="entry name" value="DUF3369"/>
</dbReference>
<dbReference type="InterPro" id="IPR043128">
    <property type="entry name" value="Rev_trsase/Diguanyl_cyclase"/>
</dbReference>
<evidence type="ECO:0000259" key="4">
    <source>
        <dbReference type="PROSITE" id="PS50887"/>
    </source>
</evidence>
<gene>
    <name evidence="5" type="ORF">GHC57_07820</name>
</gene>
<feature type="domain" description="Response regulatory" evidence="2">
    <location>
        <begin position="31"/>
        <end position="155"/>
    </location>
</feature>
<dbReference type="SMART" id="SM00052">
    <property type="entry name" value="EAL"/>
    <property type="match status" value="1"/>
</dbReference>
<accession>A0A7X1ZFG2</accession>
<protein>
    <submittedName>
        <fullName evidence="5">EAL domain-containing protein</fullName>
    </submittedName>
</protein>
<dbReference type="Gene3D" id="3.20.20.450">
    <property type="entry name" value="EAL domain"/>
    <property type="match status" value="1"/>
</dbReference>
<dbReference type="SUPFAM" id="SSF55073">
    <property type="entry name" value="Nucleotide cyclase"/>
    <property type="match status" value="1"/>
</dbReference>
<dbReference type="Proteomes" id="UP000434582">
    <property type="component" value="Unassembled WGS sequence"/>
</dbReference>
<dbReference type="CDD" id="cd01948">
    <property type="entry name" value="EAL"/>
    <property type="match status" value="1"/>
</dbReference>
<comment type="caution">
    <text evidence="5">The sequence shown here is derived from an EMBL/GenBank/DDBJ whole genome shotgun (WGS) entry which is preliminary data.</text>
</comment>
<dbReference type="CDD" id="cd01949">
    <property type="entry name" value="GGDEF"/>
    <property type="match status" value="1"/>
</dbReference>
<dbReference type="PANTHER" id="PTHR33121:SF70">
    <property type="entry name" value="SIGNALING PROTEIN YKOW"/>
    <property type="match status" value="1"/>
</dbReference>
<dbReference type="AlphaFoldDB" id="A0A7X1ZFG2"/>
<proteinExistence type="predicted"/>
<dbReference type="InterPro" id="IPR050706">
    <property type="entry name" value="Cyclic-di-GMP_PDE-like"/>
</dbReference>
<dbReference type="PROSITE" id="PS50883">
    <property type="entry name" value="EAL"/>
    <property type="match status" value="1"/>
</dbReference>
<dbReference type="SUPFAM" id="SSF141868">
    <property type="entry name" value="EAL domain-like"/>
    <property type="match status" value="1"/>
</dbReference>
<feature type="domain" description="EAL" evidence="3">
    <location>
        <begin position="481"/>
        <end position="735"/>
    </location>
</feature>
<dbReference type="Pfam" id="PF00990">
    <property type="entry name" value="GGDEF"/>
    <property type="match status" value="1"/>
</dbReference>
<feature type="domain" description="GGDEF" evidence="4">
    <location>
        <begin position="345"/>
        <end position="472"/>
    </location>
</feature>